<evidence type="ECO:0008006" key="4">
    <source>
        <dbReference type="Google" id="ProtNLM"/>
    </source>
</evidence>
<reference evidence="2 3" key="1">
    <citation type="submission" date="2014-06" db="EMBL/GenBank/DDBJ databases">
        <authorList>
            <person name="Pfaffle P.K."/>
            <person name="Tobiason D.M."/>
            <person name="Arnold K."/>
            <person name="Ash A."/>
            <person name="Austin Q."/>
            <person name="Brahm K."/>
            <person name="Carberry B."/>
            <person name="Grant J."/>
            <person name="Leckie K."/>
            <person name="Meder A."/>
            <person name="Newsom A."/>
            <person name="Reinecke M."/>
            <person name="Rognrud K."/>
            <person name="Serrano M.G."/>
            <person name="Buck G."/>
            <person name="Lee V."/>
            <person name="Wang Y."/>
            <person name="Carvalho R."/>
            <person name="Voegtly L."/>
            <person name="Shi R."/>
            <person name="Duckworth R."/>
            <person name="Johnson A."/>
            <person name="Loviza R."/>
            <person name="Walstead R."/>
            <person name="Shah Z."/>
            <person name="Kiflezghi M."/>
            <person name="Wade K."/>
            <person name="Anders K.R."/>
            <person name="Braun M.A."/>
            <person name="Delesalle V.A."/>
            <person name="Hughes L.E."/>
            <person name="Ware V.C."/>
            <person name="Bradley K.W."/>
            <person name="Barker L.P."/>
            <person name="Asai D.J."/>
            <person name="Bowman C.A."/>
            <person name="Russell D.A."/>
            <person name="Pope W.H."/>
            <person name="Jacobs-Sera D."/>
            <person name="Hendrix R.W."/>
            <person name="Hatfull G.F."/>
        </authorList>
    </citation>
    <scope>NUCLEOTIDE SEQUENCE [LARGE SCALE GENOMIC DNA]</scope>
</reference>
<evidence type="ECO:0000313" key="2">
    <source>
        <dbReference type="EMBL" id="AIK68800.1"/>
    </source>
</evidence>
<feature type="region of interest" description="Disordered" evidence="1">
    <location>
        <begin position="45"/>
        <end position="80"/>
    </location>
</feature>
<name>A0A076YLI4_9CAUD</name>
<proteinExistence type="predicted"/>
<dbReference type="Proteomes" id="UP000230449">
    <property type="component" value="Segment"/>
</dbReference>
<dbReference type="EMBL" id="KM101117">
    <property type="protein sequence ID" value="AIK68800.1"/>
    <property type="molecule type" value="Genomic_DNA"/>
</dbReference>
<evidence type="ECO:0000256" key="1">
    <source>
        <dbReference type="SAM" id="MobiDB-lite"/>
    </source>
</evidence>
<organism evidence="2 3">
    <name type="scientific">Mycobacterium phage LizLemon</name>
    <dbReference type="NCBI Taxonomy" id="1527533"/>
    <lineage>
        <taxon>Viruses</taxon>
        <taxon>Duplodnaviria</taxon>
        <taxon>Heunggongvirae</taxon>
        <taxon>Uroviricota</taxon>
        <taxon>Caudoviricetes</taxon>
        <taxon>Bclasvirinae</taxon>
        <taxon>Rosebushvirus</taxon>
        <taxon>Rosebushvirus rosebush</taxon>
    </lineage>
</organism>
<accession>A0A076YLI4</accession>
<sequence length="118" mass="13055">MEVTVEGTLTPSVYLGTGERQRVELTPEVRRKISRGYIKIVAYHDTDPVTPEPAEERLEAPQAVPSTPGAVAPKPPARNASRDDWAEFLASFPDNAFVTEGKDRAALIAEWDEYLENS</sequence>
<evidence type="ECO:0000313" key="3">
    <source>
        <dbReference type="Proteomes" id="UP000230449"/>
    </source>
</evidence>
<gene>
    <name evidence="2" type="ORF">PBI_LIZLEMON_26</name>
</gene>
<protein>
    <recommendedName>
        <fullName evidence="4">Tail assembly chaperone</fullName>
    </recommendedName>
</protein>